<keyword evidence="3" id="KW-1185">Reference proteome</keyword>
<dbReference type="EMBL" id="BMHQ01000001">
    <property type="protein sequence ID" value="GGE05874.1"/>
    <property type="molecule type" value="Genomic_DNA"/>
</dbReference>
<dbReference type="AlphaFoldDB" id="A0A8J2VE64"/>
<evidence type="ECO:0000256" key="1">
    <source>
        <dbReference type="SAM" id="Phobius"/>
    </source>
</evidence>
<dbReference type="Proteomes" id="UP000625210">
    <property type="component" value="Unassembled WGS sequence"/>
</dbReference>
<dbReference type="RefSeq" id="WP_188646214.1">
    <property type="nucleotide sequence ID" value="NZ_BMHQ01000001.1"/>
</dbReference>
<comment type="caution">
    <text evidence="2">The sequence shown here is derived from an EMBL/GenBank/DDBJ whole genome shotgun (WGS) entry which is preliminary data.</text>
</comment>
<feature type="transmembrane region" description="Helical" evidence="1">
    <location>
        <begin position="7"/>
        <end position="26"/>
    </location>
</feature>
<keyword evidence="1" id="KW-0472">Membrane</keyword>
<feature type="transmembrane region" description="Helical" evidence="1">
    <location>
        <begin position="77"/>
        <end position="96"/>
    </location>
</feature>
<keyword evidence="1" id="KW-1133">Transmembrane helix</keyword>
<sequence length="104" mass="12065">MRRFFSELIFSFLFSVAGTAAILHHMEQCRVGLNVGLRTIEAFVEYFPILFILMFLSGWLFRFLLRLIPFGGCFSWAGSVMIKLLIAAGTYAYAWWQYQDSPFC</sequence>
<evidence type="ECO:0000313" key="2">
    <source>
        <dbReference type="EMBL" id="GGE05874.1"/>
    </source>
</evidence>
<reference evidence="2" key="1">
    <citation type="journal article" date="2014" name="Int. J. Syst. Evol. Microbiol.">
        <title>Complete genome sequence of Corynebacterium casei LMG S-19264T (=DSM 44701T), isolated from a smear-ripened cheese.</title>
        <authorList>
            <consortium name="US DOE Joint Genome Institute (JGI-PGF)"/>
            <person name="Walter F."/>
            <person name="Albersmeier A."/>
            <person name="Kalinowski J."/>
            <person name="Ruckert C."/>
        </authorList>
    </citation>
    <scope>NUCLEOTIDE SEQUENCE</scope>
    <source>
        <strain evidence="2">CGMCC 1.15179</strain>
    </source>
</reference>
<gene>
    <name evidence="2" type="ORF">GCM10011571_03740</name>
</gene>
<keyword evidence="1" id="KW-0812">Transmembrane</keyword>
<accession>A0A8J2VE64</accession>
<organism evidence="2 3">
    <name type="scientific">Marinithermofilum abyssi</name>
    <dbReference type="NCBI Taxonomy" id="1571185"/>
    <lineage>
        <taxon>Bacteria</taxon>
        <taxon>Bacillati</taxon>
        <taxon>Bacillota</taxon>
        <taxon>Bacilli</taxon>
        <taxon>Bacillales</taxon>
        <taxon>Thermoactinomycetaceae</taxon>
        <taxon>Marinithermofilum</taxon>
    </lineage>
</organism>
<feature type="transmembrane region" description="Helical" evidence="1">
    <location>
        <begin position="46"/>
        <end position="65"/>
    </location>
</feature>
<name>A0A8J2VE64_9BACL</name>
<reference evidence="2" key="2">
    <citation type="submission" date="2020-09" db="EMBL/GenBank/DDBJ databases">
        <authorList>
            <person name="Sun Q."/>
            <person name="Zhou Y."/>
        </authorList>
    </citation>
    <scope>NUCLEOTIDE SEQUENCE</scope>
    <source>
        <strain evidence="2">CGMCC 1.15179</strain>
    </source>
</reference>
<protein>
    <submittedName>
        <fullName evidence="2">Uncharacterized protein</fullName>
    </submittedName>
</protein>
<evidence type="ECO:0000313" key="3">
    <source>
        <dbReference type="Proteomes" id="UP000625210"/>
    </source>
</evidence>
<proteinExistence type="predicted"/>